<name>A0AA36B303_OCTVU</name>
<keyword evidence="1" id="KW-1133">Transmembrane helix</keyword>
<dbReference type="AlphaFoldDB" id="A0AA36B303"/>
<reference evidence="2" key="1">
    <citation type="submission" date="2023-08" db="EMBL/GenBank/DDBJ databases">
        <authorList>
            <person name="Alioto T."/>
            <person name="Alioto T."/>
            <person name="Gomez Garrido J."/>
        </authorList>
    </citation>
    <scope>NUCLEOTIDE SEQUENCE</scope>
</reference>
<dbReference type="Proteomes" id="UP001162480">
    <property type="component" value="Chromosome 8"/>
</dbReference>
<organism evidence="2 3">
    <name type="scientific">Octopus vulgaris</name>
    <name type="common">Common octopus</name>
    <dbReference type="NCBI Taxonomy" id="6645"/>
    <lineage>
        <taxon>Eukaryota</taxon>
        <taxon>Metazoa</taxon>
        <taxon>Spiralia</taxon>
        <taxon>Lophotrochozoa</taxon>
        <taxon>Mollusca</taxon>
        <taxon>Cephalopoda</taxon>
        <taxon>Coleoidea</taxon>
        <taxon>Octopodiformes</taxon>
        <taxon>Octopoda</taxon>
        <taxon>Incirrata</taxon>
        <taxon>Octopodidae</taxon>
        <taxon>Octopus</taxon>
    </lineage>
</organism>
<keyword evidence="1" id="KW-0472">Membrane</keyword>
<evidence type="ECO:0000256" key="1">
    <source>
        <dbReference type="SAM" id="Phobius"/>
    </source>
</evidence>
<feature type="transmembrane region" description="Helical" evidence="1">
    <location>
        <begin position="48"/>
        <end position="67"/>
    </location>
</feature>
<dbReference type="EMBL" id="OX597821">
    <property type="protein sequence ID" value="CAI9726418.1"/>
    <property type="molecule type" value="Genomic_DNA"/>
</dbReference>
<evidence type="ECO:0000313" key="2">
    <source>
        <dbReference type="EMBL" id="CAI9726418.1"/>
    </source>
</evidence>
<protein>
    <submittedName>
        <fullName evidence="2">Uncharacterized protein</fullName>
    </submittedName>
</protein>
<gene>
    <name evidence="2" type="ORF">OCTVUL_1B006200</name>
</gene>
<keyword evidence="1" id="KW-0812">Transmembrane</keyword>
<keyword evidence="3" id="KW-1185">Reference proteome</keyword>
<proteinExistence type="predicted"/>
<accession>A0AA36B303</accession>
<sequence>MSIAEKRLLTALFYRDNQGLKSYYKSFDLSGNRGFESSVYAPVANKDITVVVGIVVVVVVVVVKGRLA</sequence>
<evidence type="ECO:0000313" key="3">
    <source>
        <dbReference type="Proteomes" id="UP001162480"/>
    </source>
</evidence>